<reference evidence="12" key="1">
    <citation type="journal article" date="2020" name="mSystems">
        <title>Genome- and Community-Level Interaction Insights into Carbon Utilization and Element Cycling Functions of Hydrothermarchaeota in Hydrothermal Sediment.</title>
        <authorList>
            <person name="Zhou Z."/>
            <person name="Liu Y."/>
            <person name="Xu W."/>
            <person name="Pan J."/>
            <person name="Luo Z.H."/>
            <person name="Li M."/>
        </authorList>
    </citation>
    <scope>NUCLEOTIDE SEQUENCE [LARGE SCALE GENOMIC DNA]</scope>
    <source>
        <strain evidence="12">SpSt-418</strain>
    </source>
</reference>
<evidence type="ECO:0000256" key="1">
    <source>
        <dbReference type="ARBA" id="ARBA00022491"/>
    </source>
</evidence>
<dbReference type="InterPro" id="IPR006200">
    <property type="entry name" value="LexA"/>
</dbReference>
<evidence type="ECO:0000256" key="7">
    <source>
        <dbReference type="ARBA" id="ARBA00023163"/>
    </source>
</evidence>
<dbReference type="Gene3D" id="1.10.10.10">
    <property type="entry name" value="Winged helix-like DNA-binding domain superfamily/Winged helix DNA-binding domain"/>
    <property type="match status" value="1"/>
</dbReference>
<dbReference type="SUPFAM" id="SSF46785">
    <property type="entry name" value="Winged helix' DNA-binding domain"/>
    <property type="match status" value="1"/>
</dbReference>
<dbReference type="GO" id="GO:0006508">
    <property type="term" value="P:proteolysis"/>
    <property type="evidence" value="ECO:0007669"/>
    <property type="project" value="InterPro"/>
</dbReference>
<feature type="domain" description="Peptidase S24/S26A/S26B/S26C" evidence="10">
    <location>
        <begin position="77"/>
        <end position="202"/>
    </location>
</feature>
<dbReference type="Pfam" id="PF00717">
    <property type="entry name" value="Peptidase_S24"/>
    <property type="match status" value="1"/>
</dbReference>
<dbReference type="InterPro" id="IPR036388">
    <property type="entry name" value="WH-like_DNA-bd_sf"/>
</dbReference>
<dbReference type="Gene3D" id="2.10.109.10">
    <property type="entry name" value="Umud Fragment, subunit A"/>
    <property type="match status" value="1"/>
</dbReference>
<dbReference type="GO" id="GO:0006281">
    <property type="term" value="P:DNA repair"/>
    <property type="evidence" value="ECO:0007669"/>
    <property type="project" value="UniProtKB-KW"/>
</dbReference>
<dbReference type="GO" id="GO:0009432">
    <property type="term" value="P:SOS response"/>
    <property type="evidence" value="ECO:0007669"/>
    <property type="project" value="UniProtKB-KW"/>
</dbReference>
<comment type="caution">
    <text evidence="12">The sequence shown here is derived from an EMBL/GenBank/DDBJ whole genome shotgun (WGS) entry which is preliminary data.</text>
</comment>
<dbReference type="PANTHER" id="PTHR33516:SF2">
    <property type="entry name" value="LEXA REPRESSOR-RELATED"/>
    <property type="match status" value="1"/>
</dbReference>
<dbReference type="NCBIfam" id="TIGR00498">
    <property type="entry name" value="lexA"/>
    <property type="match status" value="1"/>
</dbReference>
<evidence type="ECO:0000259" key="10">
    <source>
        <dbReference type="Pfam" id="PF00717"/>
    </source>
</evidence>
<dbReference type="SUPFAM" id="SSF51306">
    <property type="entry name" value="LexA/Signal peptidase"/>
    <property type="match status" value="1"/>
</dbReference>
<dbReference type="CDD" id="cd06529">
    <property type="entry name" value="S24_LexA-like"/>
    <property type="match status" value="1"/>
</dbReference>
<keyword evidence="7" id="KW-0804">Transcription</keyword>
<dbReference type="InterPro" id="IPR015927">
    <property type="entry name" value="Peptidase_S24_S26A/B/C"/>
</dbReference>
<evidence type="ECO:0000313" key="12">
    <source>
        <dbReference type="EMBL" id="HFM99094.1"/>
    </source>
</evidence>
<evidence type="ECO:0000256" key="8">
    <source>
        <dbReference type="ARBA" id="ARBA00023204"/>
    </source>
</evidence>
<keyword evidence="5" id="KW-0805">Transcription regulation</keyword>
<dbReference type="InterPro" id="IPR006199">
    <property type="entry name" value="LexA_DNA-bd_dom"/>
</dbReference>
<dbReference type="InterPro" id="IPR039418">
    <property type="entry name" value="LexA-like"/>
</dbReference>
<feature type="domain" description="LexA repressor DNA-binding" evidence="11">
    <location>
        <begin position="1"/>
        <end position="64"/>
    </location>
</feature>
<accession>A0A7C3PG13</accession>
<evidence type="ECO:0000256" key="6">
    <source>
        <dbReference type="ARBA" id="ARBA00023125"/>
    </source>
</evidence>
<dbReference type="EC" id="3.4.21.88" evidence="12"/>
<evidence type="ECO:0000256" key="3">
    <source>
        <dbReference type="ARBA" id="ARBA00022763"/>
    </source>
</evidence>
<evidence type="ECO:0000256" key="5">
    <source>
        <dbReference type="ARBA" id="ARBA00023015"/>
    </source>
</evidence>
<keyword evidence="2" id="KW-0235">DNA replication</keyword>
<dbReference type="InterPro" id="IPR036390">
    <property type="entry name" value="WH_DNA-bd_sf"/>
</dbReference>
<gene>
    <name evidence="12" type="primary">lexA</name>
    <name evidence="12" type="ORF">ENR64_15320</name>
</gene>
<sequence length="210" mass="23851">MAFLTPKKQRLLDWLEDYIYAHHRVPSYDEMTEAMGYRSKNTVRVHLNDLREAGYINWQDRNARSIQICRPRLRNIPILGTIAAGGLVETFPDAPPEEYVDISTLPYFMGKSRQQMAQHFALRVRGDSMIGAAIAHNDIVVLRKEFDPLVVKEGQIVAARVGTRTTLKYFCHAEGKIVLRPANPSYDPISVEPEDVEIEGVYIGLLRGLV</sequence>
<dbReference type="GO" id="GO:0045892">
    <property type="term" value="P:negative regulation of DNA-templated transcription"/>
    <property type="evidence" value="ECO:0007669"/>
    <property type="project" value="InterPro"/>
</dbReference>
<proteinExistence type="predicted"/>
<protein>
    <submittedName>
        <fullName evidence="12">Repressor LexA</fullName>
        <ecNumber evidence="12">3.4.21.88</ecNumber>
    </submittedName>
</protein>
<dbReference type="GO" id="GO:0004252">
    <property type="term" value="F:serine-type endopeptidase activity"/>
    <property type="evidence" value="ECO:0007669"/>
    <property type="project" value="UniProtKB-EC"/>
</dbReference>
<keyword evidence="1" id="KW-0678">Repressor</keyword>
<keyword evidence="8" id="KW-0234">DNA repair</keyword>
<evidence type="ECO:0000256" key="2">
    <source>
        <dbReference type="ARBA" id="ARBA00022705"/>
    </source>
</evidence>
<dbReference type="InterPro" id="IPR036286">
    <property type="entry name" value="LexA/Signal_pep-like_sf"/>
</dbReference>
<keyword evidence="3" id="KW-0227">DNA damage</keyword>
<dbReference type="EMBL" id="DSRU01000225">
    <property type="protein sequence ID" value="HFM99094.1"/>
    <property type="molecule type" value="Genomic_DNA"/>
</dbReference>
<dbReference type="Pfam" id="PF01726">
    <property type="entry name" value="LexA_DNA_bind"/>
    <property type="match status" value="1"/>
</dbReference>
<evidence type="ECO:0000259" key="11">
    <source>
        <dbReference type="Pfam" id="PF01726"/>
    </source>
</evidence>
<organism evidence="12">
    <name type="scientific">Oscillatoriales cyanobacterium SpSt-418</name>
    <dbReference type="NCBI Taxonomy" id="2282169"/>
    <lineage>
        <taxon>Bacteria</taxon>
        <taxon>Bacillati</taxon>
        <taxon>Cyanobacteriota</taxon>
        <taxon>Cyanophyceae</taxon>
        <taxon>Oscillatoriophycideae</taxon>
        <taxon>Oscillatoriales</taxon>
    </lineage>
</organism>
<keyword evidence="9" id="KW-0742">SOS response</keyword>
<name>A0A7C3PG13_9CYAN</name>
<evidence type="ECO:0000256" key="4">
    <source>
        <dbReference type="ARBA" id="ARBA00022801"/>
    </source>
</evidence>
<dbReference type="PANTHER" id="PTHR33516">
    <property type="entry name" value="LEXA REPRESSOR"/>
    <property type="match status" value="1"/>
</dbReference>
<dbReference type="AlphaFoldDB" id="A0A7C3PG13"/>
<dbReference type="InterPro" id="IPR050077">
    <property type="entry name" value="LexA_repressor"/>
</dbReference>
<evidence type="ECO:0000256" key="9">
    <source>
        <dbReference type="ARBA" id="ARBA00023236"/>
    </source>
</evidence>
<keyword evidence="4 12" id="KW-0378">Hydrolase</keyword>
<dbReference type="GO" id="GO:0006260">
    <property type="term" value="P:DNA replication"/>
    <property type="evidence" value="ECO:0007669"/>
    <property type="project" value="UniProtKB-KW"/>
</dbReference>
<keyword evidence="6" id="KW-0238">DNA-binding</keyword>
<dbReference type="GO" id="GO:0003677">
    <property type="term" value="F:DNA binding"/>
    <property type="evidence" value="ECO:0007669"/>
    <property type="project" value="UniProtKB-KW"/>
</dbReference>